<sequence length="224" mass="24337">MSTQKPRQPARKRATGETRHRYEPSQPSREETPAHEAQNDHPGELVRVLRQRRGMTLDALALDAGLSKGHLSRFERGEKTVSLAALLRIAQALGTSAASLLGEQVDRGMVHVVRAGERHYRNQSGADYRYAALSRASGEAGSDAEGPTALVLRLPADAQVSEAAFHKGDEIFFVLSGAIEIELGDQSILLREGDFAEFPGHVKHRIRSVGTDTEVLIVVTGSGR</sequence>
<dbReference type="CDD" id="cd00093">
    <property type="entry name" value="HTH_XRE"/>
    <property type="match status" value="1"/>
</dbReference>
<dbReference type="Gene3D" id="1.10.260.40">
    <property type="entry name" value="lambda repressor-like DNA-binding domains"/>
    <property type="match status" value="1"/>
</dbReference>
<dbReference type="InterPro" id="IPR013096">
    <property type="entry name" value="Cupin_2"/>
</dbReference>
<dbReference type="PROSITE" id="PS50943">
    <property type="entry name" value="HTH_CROC1"/>
    <property type="match status" value="1"/>
</dbReference>
<evidence type="ECO:0000259" key="3">
    <source>
        <dbReference type="PROSITE" id="PS50943"/>
    </source>
</evidence>
<dbReference type="InterPro" id="IPR001387">
    <property type="entry name" value="Cro/C1-type_HTH"/>
</dbReference>
<dbReference type="InterPro" id="IPR050807">
    <property type="entry name" value="TransReg_Diox_bact_type"/>
</dbReference>
<feature type="compositionally biased region" description="Basic and acidic residues" evidence="2">
    <location>
        <begin position="14"/>
        <end position="43"/>
    </location>
</feature>
<dbReference type="Pfam" id="PF13560">
    <property type="entry name" value="HTH_31"/>
    <property type="match status" value="1"/>
</dbReference>
<evidence type="ECO:0000256" key="2">
    <source>
        <dbReference type="SAM" id="MobiDB-lite"/>
    </source>
</evidence>
<reference evidence="4 5" key="1">
    <citation type="submission" date="2019-08" db="EMBL/GenBank/DDBJ databases">
        <authorList>
            <person name="Peeters C."/>
        </authorList>
    </citation>
    <scope>NUCLEOTIDE SEQUENCE [LARGE SCALE GENOMIC DNA]</scope>
    <source>
        <strain evidence="4 5">LMG 31118</strain>
    </source>
</reference>
<dbReference type="PANTHER" id="PTHR46797:SF1">
    <property type="entry name" value="METHYLPHOSPHONATE SYNTHASE"/>
    <property type="match status" value="1"/>
</dbReference>
<dbReference type="Proteomes" id="UP000414136">
    <property type="component" value="Unassembled WGS sequence"/>
</dbReference>
<evidence type="ECO:0000313" key="5">
    <source>
        <dbReference type="Proteomes" id="UP000414136"/>
    </source>
</evidence>
<feature type="domain" description="HTH cro/C1-type" evidence="3">
    <location>
        <begin position="46"/>
        <end position="100"/>
    </location>
</feature>
<dbReference type="InterPro" id="IPR011051">
    <property type="entry name" value="RmlC_Cupin_sf"/>
</dbReference>
<name>A0A5E4ZVJ2_9BURK</name>
<gene>
    <name evidence="4" type="ORF">PCA31118_01814</name>
</gene>
<dbReference type="PANTHER" id="PTHR46797">
    <property type="entry name" value="HTH-TYPE TRANSCRIPTIONAL REGULATOR"/>
    <property type="match status" value="1"/>
</dbReference>
<dbReference type="GO" id="GO:0005829">
    <property type="term" value="C:cytosol"/>
    <property type="evidence" value="ECO:0007669"/>
    <property type="project" value="TreeGrafter"/>
</dbReference>
<keyword evidence="1 4" id="KW-0238">DNA-binding</keyword>
<proteinExistence type="predicted"/>
<feature type="region of interest" description="Disordered" evidence="2">
    <location>
        <begin position="1"/>
        <end position="43"/>
    </location>
</feature>
<dbReference type="AlphaFoldDB" id="A0A5E4ZVJ2"/>
<dbReference type="GO" id="GO:0003700">
    <property type="term" value="F:DNA-binding transcription factor activity"/>
    <property type="evidence" value="ECO:0007669"/>
    <property type="project" value="TreeGrafter"/>
</dbReference>
<dbReference type="SUPFAM" id="SSF51182">
    <property type="entry name" value="RmlC-like cupins"/>
    <property type="match status" value="1"/>
</dbReference>
<organism evidence="4 5">
    <name type="scientific">Pandoraea captiosa</name>
    <dbReference type="NCBI Taxonomy" id="2508302"/>
    <lineage>
        <taxon>Bacteria</taxon>
        <taxon>Pseudomonadati</taxon>
        <taxon>Pseudomonadota</taxon>
        <taxon>Betaproteobacteria</taxon>
        <taxon>Burkholderiales</taxon>
        <taxon>Burkholderiaceae</taxon>
        <taxon>Pandoraea</taxon>
    </lineage>
</organism>
<protein>
    <submittedName>
        <fullName evidence="4">DNA-binding protein</fullName>
    </submittedName>
</protein>
<evidence type="ECO:0000313" key="4">
    <source>
        <dbReference type="EMBL" id="VVE64838.1"/>
    </source>
</evidence>
<accession>A0A5E4ZVJ2</accession>
<dbReference type="Gene3D" id="2.60.120.10">
    <property type="entry name" value="Jelly Rolls"/>
    <property type="match status" value="1"/>
</dbReference>
<dbReference type="SMART" id="SM00530">
    <property type="entry name" value="HTH_XRE"/>
    <property type="match status" value="1"/>
</dbReference>
<dbReference type="EMBL" id="CABPSQ010000002">
    <property type="protein sequence ID" value="VVE64838.1"/>
    <property type="molecule type" value="Genomic_DNA"/>
</dbReference>
<dbReference type="SUPFAM" id="SSF47413">
    <property type="entry name" value="lambda repressor-like DNA-binding domains"/>
    <property type="match status" value="1"/>
</dbReference>
<dbReference type="Pfam" id="PF07883">
    <property type="entry name" value="Cupin_2"/>
    <property type="match status" value="1"/>
</dbReference>
<dbReference type="InterPro" id="IPR014710">
    <property type="entry name" value="RmlC-like_jellyroll"/>
</dbReference>
<dbReference type="GO" id="GO:0003677">
    <property type="term" value="F:DNA binding"/>
    <property type="evidence" value="ECO:0007669"/>
    <property type="project" value="UniProtKB-KW"/>
</dbReference>
<dbReference type="InterPro" id="IPR010982">
    <property type="entry name" value="Lambda_DNA-bd_dom_sf"/>
</dbReference>
<evidence type="ECO:0000256" key="1">
    <source>
        <dbReference type="ARBA" id="ARBA00023125"/>
    </source>
</evidence>
<dbReference type="CDD" id="cd02209">
    <property type="entry name" value="cupin_XRE_C"/>
    <property type="match status" value="1"/>
</dbReference>
<keyword evidence="5" id="KW-1185">Reference proteome</keyword>